<evidence type="ECO:0000313" key="3">
    <source>
        <dbReference type="Proteomes" id="UP001454036"/>
    </source>
</evidence>
<keyword evidence="1" id="KW-0812">Transmembrane</keyword>
<comment type="caution">
    <text evidence="2">The sequence shown here is derived from an EMBL/GenBank/DDBJ whole genome shotgun (WGS) entry which is preliminary data.</text>
</comment>
<dbReference type="AlphaFoldDB" id="A0AAV3Q2B6"/>
<dbReference type="PANTHER" id="PTHR34125">
    <property type="entry name" value="OS01G0762900 PROTEIN"/>
    <property type="match status" value="1"/>
</dbReference>
<organism evidence="2 3">
    <name type="scientific">Lithospermum erythrorhizon</name>
    <name type="common">Purple gromwell</name>
    <name type="synonym">Lithospermum officinale var. erythrorhizon</name>
    <dbReference type="NCBI Taxonomy" id="34254"/>
    <lineage>
        <taxon>Eukaryota</taxon>
        <taxon>Viridiplantae</taxon>
        <taxon>Streptophyta</taxon>
        <taxon>Embryophyta</taxon>
        <taxon>Tracheophyta</taxon>
        <taxon>Spermatophyta</taxon>
        <taxon>Magnoliopsida</taxon>
        <taxon>eudicotyledons</taxon>
        <taxon>Gunneridae</taxon>
        <taxon>Pentapetalae</taxon>
        <taxon>asterids</taxon>
        <taxon>lamiids</taxon>
        <taxon>Boraginales</taxon>
        <taxon>Boraginaceae</taxon>
        <taxon>Boraginoideae</taxon>
        <taxon>Lithospermeae</taxon>
        <taxon>Lithospermum</taxon>
    </lineage>
</organism>
<gene>
    <name evidence="2" type="ORF">LIER_38397</name>
</gene>
<dbReference type="PANTHER" id="PTHR34125:SF2">
    <property type="entry name" value="TRANSMEMBRANE PROTEIN"/>
    <property type="match status" value="1"/>
</dbReference>
<keyword evidence="1" id="KW-0472">Membrane</keyword>
<dbReference type="Proteomes" id="UP001454036">
    <property type="component" value="Unassembled WGS sequence"/>
</dbReference>
<name>A0AAV3Q2B6_LITER</name>
<dbReference type="EMBL" id="BAABME010019402">
    <property type="protein sequence ID" value="GAA0157071.1"/>
    <property type="molecule type" value="Genomic_DNA"/>
</dbReference>
<keyword evidence="1" id="KW-1133">Transmembrane helix</keyword>
<proteinExistence type="predicted"/>
<protein>
    <submittedName>
        <fullName evidence="2">Uncharacterized protein</fullName>
    </submittedName>
</protein>
<sequence>MEIPKTLLKYRFHILIFMVCSVIILFGVYVAPSFLEIVKYFWPLLVSTALFLFAVVVFGKISPPHVEVSGEGILEYVAAPPEELVHECIGEVAESSNKAD</sequence>
<accession>A0AAV3Q2B6</accession>
<reference evidence="2 3" key="1">
    <citation type="submission" date="2024-01" db="EMBL/GenBank/DDBJ databases">
        <title>The complete chloroplast genome sequence of Lithospermum erythrorhizon: insights into the phylogenetic relationship among Boraginaceae species and the maternal lineages of purple gromwells.</title>
        <authorList>
            <person name="Okada T."/>
            <person name="Watanabe K."/>
        </authorList>
    </citation>
    <scope>NUCLEOTIDE SEQUENCE [LARGE SCALE GENOMIC DNA]</scope>
</reference>
<feature type="transmembrane region" description="Helical" evidence="1">
    <location>
        <begin position="12"/>
        <end position="34"/>
    </location>
</feature>
<feature type="transmembrane region" description="Helical" evidence="1">
    <location>
        <begin position="40"/>
        <end position="59"/>
    </location>
</feature>
<keyword evidence="3" id="KW-1185">Reference proteome</keyword>
<evidence type="ECO:0000313" key="2">
    <source>
        <dbReference type="EMBL" id="GAA0157071.1"/>
    </source>
</evidence>
<evidence type="ECO:0000256" key="1">
    <source>
        <dbReference type="SAM" id="Phobius"/>
    </source>
</evidence>